<gene>
    <name evidence="3" type="ORF">S7711_08531</name>
</gene>
<name>A0A084AZV2_STACB</name>
<dbReference type="EMBL" id="KL648405">
    <property type="protein sequence ID" value="KEY70831.1"/>
    <property type="molecule type" value="Genomic_DNA"/>
</dbReference>
<accession>A0A084AZV2</accession>
<evidence type="ECO:0000313" key="4">
    <source>
        <dbReference type="Proteomes" id="UP000028045"/>
    </source>
</evidence>
<organism evidence="3 4">
    <name type="scientific">Stachybotrys chartarum (strain CBS 109288 / IBT 7711)</name>
    <name type="common">Toxic black mold</name>
    <name type="synonym">Stilbospora chartarum</name>
    <dbReference type="NCBI Taxonomy" id="1280523"/>
    <lineage>
        <taxon>Eukaryota</taxon>
        <taxon>Fungi</taxon>
        <taxon>Dikarya</taxon>
        <taxon>Ascomycota</taxon>
        <taxon>Pezizomycotina</taxon>
        <taxon>Sordariomycetes</taxon>
        <taxon>Hypocreomycetidae</taxon>
        <taxon>Hypocreales</taxon>
        <taxon>Stachybotryaceae</taxon>
        <taxon>Stachybotrys</taxon>
    </lineage>
</organism>
<evidence type="ECO:0000256" key="1">
    <source>
        <dbReference type="SAM" id="MobiDB-lite"/>
    </source>
</evidence>
<dbReference type="AlphaFoldDB" id="A0A084AZV2"/>
<dbReference type="PANTHER" id="PTHR24148">
    <property type="entry name" value="ANKYRIN REPEAT DOMAIN-CONTAINING PROTEIN 39 HOMOLOG-RELATED"/>
    <property type="match status" value="1"/>
</dbReference>
<evidence type="ECO:0000259" key="2">
    <source>
        <dbReference type="Pfam" id="PF06985"/>
    </source>
</evidence>
<sequence>MAESLYEPLNVDNPSIRLFVLLPDSNQDSPLQGRLQTVSLVSPPAYEALSYAWGHPENTQPVSINGQTVLVTPNLATALRHLRLDNEPRVLWIDALSINQASLTERAHQVTLMAQIYSQCVRDILWLGPVADSENRGRSFQEETLVKGLEMIKNIADRNLLTLRFIDEYHRIHDDWDEVYLSSEEYRQALSRAEESGVQAAELEINPFDTVDQNADTDGNGESSSAQDHSSRKMLLGPRARGALKAVLTSASVWKRIWIMQELSRAPRILLVAKRTSLDWDRISGFLGDTPYADAFHATFSHGYAGPMMRRIFHNVQIVDHQRRILRDETAGPSKLLDVLARFRTCRATDPRDKIFGLLGLATDDVDIKVDYRSSTAQVYANVTAALINHMGNLDIICQGPWHIRKDGSYINGDEQLEELPSWAIDFRTSGSVPLFAQRSIFNAGRATCQVPCRVLDSKALLTRGVVLGSVGPIRQVDYHAEGSTKLPGDRRDNASRAPVDWLKRYLGFDVLINPDSEPSYITGERAFTAFWRTLLADCGAYPMSRITLERVVEEDALLRNSWLEYIRRYSQEQSETDAEDTQYAQCAPFHEPRLANMFMHLISRWSFSITDNGLYTLITKPTREGDVLACIDGGKVPVVLRPANPESERQYQIITVAYVHGFMDMEATESISLRDKLGLKEEELLLV</sequence>
<protein>
    <recommendedName>
        <fullName evidence="2">Heterokaryon incompatibility domain-containing protein</fullName>
    </recommendedName>
</protein>
<dbReference type="PANTHER" id="PTHR24148:SF77">
    <property type="entry name" value="HETEROKARYON INCOMPATIBILITY DOMAIN-CONTAINING PROTEIN"/>
    <property type="match status" value="1"/>
</dbReference>
<dbReference type="InterPro" id="IPR052895">
    <property type="entry name" value="HetReg/Transcr_Mod"/>
</dbReference>
<dbReference type="InterPro" id="IPR010730">
    <property type="entry name" value="HET"/>
</dbReference>
<feature type="domain" description="Heterokaryon incompatibility" evidence="2">
    <location>
        <begin position="46"/>
        <end position="262"/>
    </location>
</feature>
<proteinExistence type="predicted"/>
<dbReference type="OrthoDB" id="3477286at2759"/>
<keyword evidence="4" id="KW-1185">Reference proteome</keyword>
<dbReference type="Pfam" id="PF06985">
    <property type="entry name" value="HET"/>
    <property type="match status" value="1"/>
</dbReference>
<dbReference type="Proteomes" id="UP000028045">
    <property type="component" value="Unassembled WGS sequence"/>
</dbReference>
<reference evidence="3 4" key="1">
    <citation type="journal article" date="2014" name="BMC Genomics">
        <title>Comparative genome sequencing reveals chemotype-specific gene clusters in the toxigenic black mold Stachybotrys.</title>
        <authorList>
            <person name="Semeiks J."/>
            <person name="Borek D."/>
            <person name="Otwinowski Z."/>
            <person name="Grishin N.V."/>
        </authorList>
    </citation>
    <scope>NUCLEOTIDE SEQUENCE [LARGE SCALE GENOMIC DNA]</scope>
    <source>
        <strain evidence="4">CBS 109288 / IBT 7711</strain>
    </source>
</reference>
<dbReference type="HOGENOM" id="CLU_004184_7_2_1"/>
<feature type="compositionally biased region" description="Polar residues" evidence="1">
    <location>
        <begin position="211"/>
        <end position="228"/>
    </location>
</feature>
<evidence type="ECO:0000313" key="3">
    <source>
        <dbReference type="EMBL" id="KEY70831.1"/>
    </source>
</evidence>
<feature type="region of interest" description="Disordered" evidence="1">
    <location>
        <begin position="210"/>
        <end position="232"/>
    </location>
</feature>